<dbReference type="Proteomes" id="UP001590951">
    <property type="component" value="Unassembled WGS sequence"/>
</dbReference>
<comment type="caution">
    <text evidence="1">The sequence shown here is derived from an EMBL/GenBank/DDBJ whole genome shotgun (WGS) entry which is preliminary data.</text>
</comment>
<reference evidence="1 2" key="1">
    <citation type="submission" date="2024-09" db="EMBL/GenBank/DDBJ databases">
        <title>Rethinking Asexuality: The Enigmatic Case of Functional Sexual Genes in Lepraria (Stereocaulaceae).</title>
        <authorList>
            <person name="Doellman M."/>
            <person name="Sun Y."/>
            <person name="Barcenas-Pena A."/>
            <person name="Lumbsch H.T."/>
            <person name="Grewe F."/>
        </authorList>
    </citation>
    <scope>NUCLEOTIDE SEQUENCE [LARGE SCALE GENOMIC DNA]</scope>
    <source>
        <strain evidence="1 2">Grewe 0041</strain>
    </source>
</reference>
<evidence type="ECO:0000313" key="2">
    <source>
        <dbReference type="Proteomes" id="UP001590951"/>
    </source>
</evidence>
<proteinExistence type="predicted"/>
<dbReference type="EMBL" id="JBHFEH010000108">
    <property type="protein sequence ID" value="KAL2046660.1"/>
    <property type="molecule type" value="Genomic_DNA"/>
</dbReference>
<accession>A0ABR4AMG7</accession>
<name>A0ABR4AMG7_9LECA</name>
<organism evidence="1 2">
    <name type="scientific">Lepraria finkii</name>
    <dbReference type="NCBI Taxonomy" id="1340010"/>
    <lineage>
        <taxon>Eukaryota</taxon>
        <taxon>Fungi</taxon>
        <taxon>Dikarya</taxon>
        <taxon>Ascomycota</taxon>
        <taxon>Pezizomycotina</taxon>
        <taxon>Lecanoromycetes</taxon>
        <taxon>OSLEUM clade</taxon>
        <taxon>Lecanoromycetidae</taxon>
        <taxon>Lecanorales</taxon>
        <taxon>Lecanorineae</taxon>
        <taxon>Stereocaulaceae</taxon>
        <taxon>Lepraria</taxon>
    </lineage>
</organism>
<sequence length="110" mass="12027">MNAGPTVPKALQAAAYDLPTSIFVSGHTTPSMLFATGQTIGSLCRSQSIGAIDNFSNTSPGLLHTTASRYFTIASEFASSRTQHPSAFSQRKGYLNVRYWARQQLFHPMR</sequence>
<protein>
    <submittedName>
        <fullName evidence="1">Uncharacterized protein</fullName>
    </submittedName>
</protein>
<evidence type="ECO:0000313" key="1">
    <source>
        <dbReference type="EMBL" id="KAL2046660.1"/>
    </source>
</evidence>
<keyword evidence="2" id="KW-1185">Reference proteome</keyword>
<gene>
    <name evidence="1" type="ORF">ABVK25_011632</name>
</gene>